<sequence>GFCLFNLFIGIRDQIAWNISIGVYYLLLVVIKILVGYHEIKWKKQHLNELQKEEKRETIYLTQSILLLIIDLALITPITLMMLQEKEVHYSSIAAITIATYTVYKIVMASINFYKTRKLNHLSVKIVRNINFVDALVSILTLQYTLIMTFGTGMDDGLKVVCSLSSFAIWGALITISIFSLIQSIKGKKMYN</sequence>
<reference evidence="2" key="1">
    <citation type="submission" date="2020-10" db="EMBL/GenBank/DDBJ databases">
        <authorList>
            <person name="Gilroy R."/>
        </authorList>
    </citation>
    <scope>NUCLEOTIDE SEQUENCE</scope>
    <source>
        <strain evidence="2">14508</strain>
    </source>
</reference>
<organism evidence="2 3">
    <name type="scientific">Candidatus Caccosoma faecigallinarum</name>
    <dbReference type="NCBI Taxonomy" id="2840720"/>
    <lineage>
        <taxon>Bacteria</taxon>
        <taxon>Bacillati</taxon>
        <taxon>Bacillota</taxon>
        <taxon>Bacillota incertae sedis</taxon>
        <taxon>Candidatus Caccosoma</taxon>
    </lineage>
</organism>
<dbReference type="EMBL" id="DVKI01000101">
    <property type="protein sequence ID" value="HIT17362.1"/>
    <property type="molecule type" value="Genomic_DNA"/>
</dbReference>
<evidence type="ECO:0000313" key="2">
    <source>
        <dbReference type="EMBL" id="HIT17362.1"/>
    </source>
</evidence>
<keyword evidence="1" id="KW-0472">Membrane</keyword>
<name>A0A9D1G8L8_9FIRM</name>
<dbReference type="AlphaFoldDB" id="A0A9D1G8L8"/>
<proteinExistence type="predicted"/>
<protein>
    <submittedName>
        <fullName evidence="2">Uncharacterized protein</fullName>
    </submittedName>
</protein>
<feature type="transmembrane region" description="Helical" evidence="1">
    <location>
        <begin position="15"/>
        <end position="37"/>
    </location>
</feature>
<evidence type="ECO:0000313" key="3">
    <source>
        <dbReference type="Proteomes" id="UP000886893"/>
    </source>
</evidence>
<accession>A0A9D1G8L8</accession>
<feature type="transmembrane region" description="Helical" evidence="1">
    <location>
        <begin position="58"/>
        <end position="83"/>
    </location>
</feature>
<comment type="caution">
    <text evidence="2">The sequence shown here is derived from an EMBL/GenBank/DDBJ whole genome shotgun (WGS) entry which is preliminary data.</text>
</comment>
<feature type="transmembrane region" description="Helical" evidence="1">
    <location>
        <begin position="89"/>
        <end position="114"/>
    </location>
</feature>
<feature type="transmembrane region" description="Helical" evidence="1">
    <location>
        <begin position="158"/>
        <end position="182"/>
    </location>
</feature>
<evidence type="ECO:0000256" key="1">
    <source>
        <dbReference type="SAM" id="Phobius"/>
    </source>
</evidence>
<feature type="non-terminal residue" evidence="2">
    <location>
        <position position="1"/>
    </location>
</feature>
<keyword evidence="1" id="KW-0812">Transmembrane</keyword>
<gene>
    <name evidence="2" type="ORF">IAD04_03145</name>
</gene>
<keyword evidence="1" id="KW-1133">Transmembrane helix</keyword>
<feature type="transmembrane region" description="Helical" evidence="1">
    <location>
        <begin position="126"/>
        <end position="146"/>
    </location>
</feature>
<reference evidence="2" key="2">
    <citation type="journal article" date="2021" name="PeerJ">
        <title>Extensive microbial diversity within the chicken gut microbiome revealed by metagenomics and culture.</title>
        <authorList>
            <person name="Gilroy R."/>
            <person name="Ravi A."/>
            <person name="Getino M."/>
            <person name="Pursley I."/>
            <person name="Horton D.L."/>
            <person name="Alikhan N.F."/>
            <person name="Baker D."/>
            <person name="Gharbi K."/>
            <person name="Hall N."/>
            <person name="Watson M."/>
            <person name="Adriaenssens E.M."/>
            <person name="Foster-Nyarko E."/>
            <person name="Jarju S."/>
            <person name="Secka A."/>
            <person name="Antonio M."/>
            <person name="Oren A."/>
            <person name="Chaudhuri R.R."/>
            <person name="La Ragione R."/>
            <person name="Hildebrand F."/>
            <person name="Pallen M.J."/>
        </authorList>
    </citation>
    <scope>NUCLEOTIDE SEQUENCE</scope>
    <source>
        <strain evidence="2">14508</strain>
    </source>
</reference>
<dbReference type="Proteomes" id="UP000886893">
    <property type="component" value="Unassembled WGS sequence"/>
</dbReference>